<protein>
    <recommendedName>
        <fullName evidence="3">R3H domain-containing protein</fullName>
    </recommendedName>
</protein>
<dbReference type="InterPro" id="IPR039884">
    <property type="entry name" value="R3HC1/R3HCL"/>
</dbReference>
<feature type="region of interest" description="Disordered" evidence="1">
    <location>
        <begin position="641"/>
        <end position="660"/>
    </location>
</feature>
<feature type="compositionally biased region" description="Polar residues" evidence="1">
    <location>
        <begin position="357"/>
        <end position="377"/>
    </location>
</feature>
<evidence type="ECO:0008006" key="3">
    <source>
        <dbReference type="Google" id="ProtNLM"/>
    </source>
</evidence>
<dbReference type="AlphaFoldDB" id="V5GGL7"/>
<feature type="region of interest" description="Disordered" evidence="1">
    <location>
        <begin position="168"/>
        <end position="219"/>
    </location>
</feature>
<feature type="region of interest" description="Disordered" evidence="1">
    <location>
        <begin position="25"/>
        <end position="119"/>
    </location>
</feature>
<feature type="compositionally biased region" description="Polar residues" evidence="1">
    <location>
        <begin position="442"/>
        <end position="456"/>
    </location>
</feature>
<feature type="compositionally biased region" description="Basic and acidic residues" evidence="1">
    <location>
        <begin position="36"/>
        <end position="46"/>
    </location>
</feature>
<name>V5GGL7_IXORI</name>
<dbReference type="PANTHER" id="PTHR21678">
    <property type="entry name" value="GROWTH INHIBITION AND DIFFERENTIATION RELATED PROTEIN 88"/>
    <property type="match status" value="1"/>
</dbReference>
<feature type="compositionally biased region" description="Basic and acidic residues" evidence="1">
    <location>
        <begin position="194"/>
        <end position="203"/>
    </location>
</feature>
<dbReference type="EMBL" id="GANP01015103">
    <property type="protein sequence ID" value="JAB69365.1"/>
    <property type="molecule type" value="mRNA"/>
</dbReference>
<accession>V5GGL7</accession>
<dbReference type="Gene3D" id="3.30.70.330">
    <property type="match status" value="1"/>
</dbReference>
<evidence type="ECO:0000256" key="1">
    <source>
        <dbReference type="SAM" id="MobiDB-lite"/>
    </source>
</evidence>
<sequence length="660" mass="71612">MKLPATSESVSSKGLCSAAVIAASKAGEPSKQLVLSKREGSLKDSHVVPLQKKSRSEKSSKVPAVSEGASLKDLHSVADQRASKAEESLKQREGSSKDVDVVPVQAKSRSDESSNPPVVLENVSLKDVCRAVVQGGLKTEETFTLPILLEVSSSKNTLTLPALANSQSDEALKSSAVLEESDTLKDSNCATIEDNSKPDERLKPPTLSGGPLSEALPDMPVHAESKNDEVLKSHFASEKGDELADFNNLPLEENSRSDKSLKVTMSDVNDSERDIYAVPAQVKLKNVETLTPPVISGKDDILRDLHAALVQNILESDQTLKASIVLENASSLNNFPDLPGQARTESDDKVLDPPTGSGCTSQDFHNTSEQSVFESDELSTSAISEELNTSGDICAVSEQVVAEIDVSLELPAAAGDACLCEGVQSVPERSESERYETLEPSEVTSANGSASYSGEQDSQEHDSWDALFDESGECFDPGVLKDITQALGDIKVQYAELDYTKFEPHIPDLSEAEYGHILEIYNFPPEFETKDVVSGLSCSKDQFNIKWVDDTHVLAVFSTPFAATEALSLQTPLMKMRHISEASKQSKLKVKRCAEFLQPFKPRPQTSASVARRLVSGALGLRVQVEPEQRRRELQMLREAKGRRKTVAKQRTDAWNGDVA</sequence>
<reference evidence="2" key="1">
    <citation type="journal article" date="2015" name="Sci. Rep.">
        <title>Tissue- and time-dependent transcription in Ixodes ricinus salivary glands and midguts when blood feeding on the vertebrate host.</title>
        <authorList>
            <person name="Kotsyfakis M."/>
            <person name="Schwarz A."/>
            <person name="Erhart J."/>
            <person name="Ribeiro J.M."/>
        </authorList>
    </citation>
    <scope>NUCLEOTIDE SEQUENCE</scope>
    <source>
        <tissue evidence="2">Salivary gland and midgut</tissue>
    </source>
</reference>
<dbReference type="PANTHER" id="PTHR21678:SF0">
    <property type="entry name" value="C3H1-TYPE DOMAIN-CONTAINING PROTEIN"/>
    <property type="match status" value="1"/>
</dbReference>
<proteinExistence type="evidence at transcript level"/>
<evidence type="ECO:0000313" key="2">
    <source>
        <dbReference type="EMBL" id="JAB69365.1"/>
    </source>
</evidence>
<organism evidence="2">
    <name type="scientific">Ixodes ricinus</name>
    <name type="common">Common tick</name>
    <name type="synonym">Acarus ricinus</name>
    <dbReference type="NCBI Taxonomy" id="34613"/>
    <lineage>
        <taxon>Eukaryota</taxon>
        <taxon>Metazoa</taxon>
        <taxon>Ecdysozoa</taxon>
        <taxon>Arthropoda</taxon>
        <taxon>Chelicerata</taxon>
        <taxon>Arachnida</taxon>
        <taxon>Acari</taxon>
        <taxon>Parasitiformes</taxon>
        <taxon>Ixodida</taxon>
        <taxon>Ixodoidea</taxon>
        <taxon>Ixodidae</taxon>
        <taxon>Ixodinae</taxon>
        <taxon>Ixodes</taxon>
    </lineage>
</organism>
<feature type="compositionally biased region" description="Basic and acidic residues" evidence="1">
    <location>
        <begin position="70"/>
        <end position="100"/>
    </location>
</feature>
<feature type="region of interest" description="Disordered" evidence="1">
    <location>
        <begin position="334"/>
        <end position="377"/>
    </location>
</feature>
<dbReference type="InterPro" id="IPR012677">
    <property type="entry name" value="Nucleotide-bd_a/b_plait_sf"/>
</dbReference>
<feature type="region of interest" description="Disordered" evidence="1">
    <location>
        <begin position="429"/>
        <end position="463"/>
    </location>
</feature>